<accession>A0ABV1J610</accession>
<evidence type="ECO:0000256" key="1">
    <source>
        <dbReference type="ARBA" id="ARBA00023015"/>
    </source>
</evidence>
<name>A0ABV1J610_9FIRM</name>
<protein>
    <submittedName>
        <fullName evidence="5">AraC family transcriptional regulator</fullName>
    </submittedName>
</protein>
<dbReference type="PROSITE" id="PS00041">
    <property type="entry name" value="HTH_ARAC_FAMILY_1"/>
    <property type="match status" value="1"/>
</dbReference>
<dbReference type="Pfam" id="PF12833">
    <property type="entry name" value="HTH_18"/>
    <property type="match status" value="1"/>
</dbReference>
<organism evidence="5 6">
    <name type="scientific">Aedoeadaptatus acetigenes</name>
    <dbReference type="NCBI Taxonomy" id="2981723"/>
    <lineage>
        <taxon>Bacteria</taxon>
        <taxon>Bacillati</taxon>
        <taxon>Bacillota</taxon>
        <taxon>Tissierellia</taxon>
        <taxon>Tissierellales</taxon>
        <taxon>Peptoniphilaceae</taxon>
        <taxon>Aedoeadaptatus</taxon>
    </lineage>
</organism>
<keyword evidence="6" id="KW-1185">Reference proteome</keyword>
<keyword evidence="1" id="KW-0805">Transcription regulation</keyword>
<keyword evidence="3" id="KW-0804">Transcription</keyword>
<dbReference type="InterPro" id="IPR020449">
    <property type="entry name" value="Tscrpt_reg_AraC-type_HTH"/>
</dbReference>
<dbReference type="EMBL" id="JBBNPS010000010">
    <property type="protein sequence ID" value="MEQ3353626.1"/>
    <property type="molecule type" value="Genomic_DNA"/>
</dbReference>
<dbReference type="InterPro" id="IPR009057">
    <property type="entry name" value="Homeodomain-like_sf"/>
</dbReference>
<dbReference type="Gene3D" id="1.10.10.60">
    <property type="entry name" value="Homeodomain-like"/>
    <property type="match status" value="1"/>
</dbReference>
<dbReference type="RefSeq" id="WP_349053898.1">
    <property type="nucleotide sequence ID" value="NZ_JBBNPS010000010.1"/>
</dbReference>
<evidence type="ECO:0000259" key="4">
    <source>
        <dbReference type="PROSITE" id="PS01124"/>
    </source>
</evidence>
<dbReference type="SMART" id="SM00342">
    <property type="entry name" value="HTH_ARAC"/>
    <property type="match status" value="1"/>
</dbReference>
<evidence type="ECO:0000313" key="5">
    <source>
        <dbReference type="EMBL" id="MEQ3353626.1"/>
    </source>
</evidence>
<evidence type="ECO:0000256" key="3">
    <source>
        <dbReference type="ARBA" id="ARBA00023163"/>
    </source>
</evidence>
<evidence type="ECO:0000313" key="6">
    <source>
        <dbReference type="Proteomes" id="UP001481872"/>
    </source>
</evidence>
<dbReference type="InterPro" id="IPR018062">
    <property type="entry name" value="HTH_AraC-typ_CS"/>
</dbReference>
<reference evidence="5 6" key="1">
    <citation type="submission" date="2024-04" db="EMBL/GenBank/DDBJ databases">
        <title>Human intestinal bacterial collection.</title>
        <authorList>
            <person name="Pauvert C."/>
            <person name="Hitch T.C.A."/>
            <person name="Clavel T."/>
        </authorList>
    </citation>
    <scope>NUCLEOTIDE SEQUENCE [LARGE SCALE GENOMIC DNA]</scope>
    <source>
        <strain evidence="5 6">CLA-SR-H026</strain>
    </source>
</reference>
<dbReference type="InterPro" id="IPR053142">
    <property type="entry name" value="PchR_regulatory_protein"/>
</dbReference>
<dbReference type="Proteomes" id="UP001481872">
    <property type="component" value="Unassembled WGS sequence"/>
</dbReference>
<comment type="caution">
    <text evidence="5">The sequence shown here is derived from an EMBL/GenBank/DDBJ whole genome shotgun (WGS) entry which is preliminary data.</text>
</comment>
<dbReference type="PANTHER" id="PTHR47893">
    <property type="entry name" value="REGULATORY PROTEIN PCHR"/>
    <property type="match status" value="1"/>
</dbReference>
<dbReference type="SUPFAM" id="SSF46689">
    <property type="entry name" value="Homeodomain-like"/>
    <property type="match status" value="1"/>
</dbReference>
<keyword evidence="2" id="KW-0238">DNA-binding</keyword>
<gene>
    <name evidence="5" type="ORF">AAA081_04830</name>
</gene>
<dbReference type="PRINTS" id="PR00032">
    <property type="entry name" value="HTHARAC"/>
</dbReference>
<feature type="domain" description="HTH araC/xylS-type" evidence="4">
    <location>
        <begin position="220"/>
        <end position="318"/>
    </location>
</feature>
<dbReference type="PANTHER" id="PTHR47893:SF1">
    <property type="entry name" value="REGULATORY PROTEIN PCHR"/>
    <property type="match status" value="1"/>
</dbReference>
<sequence length="320" mass="36875">MAMNALGNMGDNIKMQKREDGSSIFFLHDETGSGTMTCYSLFEGVFVLFNDFHLKTCYSAFKPHQSMFTIDYCKEGRIENSIHPEKYTYISAGDLQMEVRTRHRGEFYFPLKHYHGITISILFPQGSETIRTLLNGFPVDVENLKNKFCRTSKGYETFIMRSNPQTNHILAEIYQIPEKDRVPHLKIKVLELLLNLEGMDISLAKQQNDFLNFAQVTKIKSLEKKLTSHLDRFYTLTECSSFIDMPLTSMKKAFKIIYGKSIYAYMKEYRVNAAALLLQDSSKSILEIANDLGYQNPSKFSAAFKSLRGLTPRDYRKTLV</sequence>
<dbReference type="InterPro" id="IPR018060">
    <property type="entry name" value="HTH_AraC"/>
</dbReference>
<dbReference type="PROSITE" id="PS01124">
    <property type="entry name" value="HTH_ARAC_FAMILY_2"/>
    <property type="match status" value="1"/>
</dbReference>
<proteinExistence type="predicted"/>
<evidence type="ECO:0000256" key="2">
    <source>
        <dbReference type="ARBA" id="ARBA00023125"/>
    </source>
</evidence>